<keyword evidence="1" id="KW-0732">Signal</keyword>
<dbReference type="Gene3D" id="2.60.40.10">
    <property type="entry name" value="Immunoglobulins"/>
    <property type="match status" value="1"/>
</dbReference>
<name>A0A1S9P6A9_9SPHI</name>
<gene>
    <name evidence="2" type="ORF">BC343_18695</name>
</gene>
<dbReference type="Proteomes" id="UP000189739">
    <property type="component" value="Unassembled WGS sequence"/>
</dbReference>
<dbReference type="InterPro" id="IPR003961">
    <property type="entry name" value="FN3_dom"/>
</dbReference>
<keyword evidence="3" id="KW-1185">Reference proteome</keyword>
<dbReference type="InterPro" id="IPR013783">
    <property type="entry name" value="Ig-like_fold"/>
</dbReference>
<dbReference type="InterPro" id="IPR036116">
    <property type="entry name" value="FN3_sf"/>
</dbReference>
<dbReference type="STRING" id="1792845.BC343_18695"/>
<dbReference type="PROSITE" id="PS51257">
    <property type="entry name" value="PROKAR_LIPOPROTEIN"/>
    <property type="match status" value="1"/>
</dbReference>
<comment type="caution">
    <text evidence="2">The sequence shown here is derived from an EMBL/GenBank/DDBJ whole genome shotgun (WGS) entry which is preliminary data.</text>
</comment>
<reference evidence="2 3" key="1">
    <citation type="submission" date="2016-07" db="EMBL/GenBank/DDBJ databases">
        <title>Genomic analysis of zinc-resistant bacterium Mucilaginibacter pedocola TBZ30.</title>
        <authorList>
            <person name="Huang J."/>
            <person name="Tang J."/>
        </authorList>
    </citation>
    <scope>NUCLEOTIDE SEQUENCE [LARGE SCALE GENOMIC DNA]</scope>
    <source>
        <strain evidence="2 3">TBZ30</strain>
    </source>
</reference>
<evidence type="ECO:0000313" key="2">
    <source>
        <dbReference type="EMBL" id="OOQ56475.1"/>
    </source>
</evidence>
<dbReference type="EMBL" id="MBTF01000039">
    <property type="protein sequence ID" value="OOQ56475.1"/>
    <property type="molecule type" value="Genomic_DNA"/>
</dbReference>
<dbReference type="CDD" id="cd00063">
    <property type="entry name" value="FN3"/>
    <property type="match status" value="1"/>
</dbReference>
<sequence>MKHLTYTAFLFLLALASCGGNKGEEPTPAPKAPVAAQLVFPAQNSTCISGDITSATQSTVTLKWNAAANADSYAIVIKNLLTNETQTLSATAVQVAASLKRNTPYSWYVTSKSGVVTGTADSETWKFYNAGEGISAYAPFPADNLLPGSGASVTVPASGNITLSWKGSDTDNDIAGYDVYFGTTNAPALLKANVSTESVTDVAVTAGIKYYWKVLTRDSKGNTSTSGLVEFTTK</sequence>
<feature type="chain" id="PRO_5012300879" description="Fibronectin type-III domain-containing protein" evidence="1">
    <location>
        <begin position="23"/>
        <end position="234"/>
    </location>
</feature>
<evidence type="ECO:0008006" key="4">
    <source>
        <dbReference type="Google" id="ProtNLM"/>
    </source>
</evidence>
<feature type="signal peptide" evidence="1">
    <location>
        <begin position="1"/>
        <end position="22"/>
    </location>
</feature>
<dbReference type="OrthoDB" id="789771at2"/>
<protein>
    <recommendedName>
        <fullName evidence="4">Fibronectin type-III domain-containing protein</fullName>
    </recommendedName>
</protein>
<dbReference type="SUPFAM" id="SSF49265">
    <property type="entry name" value="Fibronectin type III"/>
    <property type="match status" value="1"/>
</dbReference>
<evidence type="ECO:0000313" key="3">
    <source>
        <dbReference type="Proteomes" id="UP000189739"/>
    </source>
</evidence>
<evidence type="ECO:0000256" key="1">
    <source>
        <dbReference type="SAM" id="SignalP"/>
    </source>
</evidence>
<proteinExistence type="predicted"/>
<accession>A0A1S9P6A9</accession>
<organism evidence="2 3">
    <name type="scientific">Mucilaginibacter pedocola</name>
    <dbReference type="NCBI Taxonomy" id="1792845"/>
    <lineage>
        <taxon>Bacteria</taxon>
        <taxon>Pseudomonadati</taxon>
        <taxon>Bacteroidota</taxon>
        <taxon>Sphingobacteriia</taxon>
        <taxon>Sphingobacteriales</taxon>
        <taxon>Sphingobacteriaceae</taxon>
        <taxon>Mucilaginibacter</taxon>
    </lineage>
</organism>
<dbReference type="AlphaFoldDB" id="A0A1S9P6A9"/>
<dbReference type="RefSeq" id="WP_078351433.1">
    <property type="nucleotide sequence ID" value="NZ_MBTF01000039.1"/>
</dbReference>